<keyword evidence="2" id="KW-0489">Methyltransferase</keyword>
<keyword evidence="3" id="KW-1185">Reference proteome</keyword>
<dbReference type="Pfam" id="PF13649">
    <property type="entry name" value="Methyltransf_25"/>
    <property type="match status" value="1"/>
</dbReference>
<dbReference type="RefSeq" id="WP_186871924.1">
    <property type="nucleotide sequence ID" value="NZ_JACOOR010000004.1"/>
</dbReference>
<dbReference type="InterPro" id="IPR050723">
    <property type="entry name" value="CFA/CMAS"/>
</dbReference>
<gene>
    <name evidence="2" type="ORF">H8S44_07490</name>
</gene>
<evidence type="ECO:0000259" key="1">
    <source>
        <dbReference type="Pfam" id="PF13649"/>
    </source>
</evidence>
<organism evidence="2 3">
    <name type="scientific">Anaerosacchariphilus hominis</name>
    <dbReference type="NCBI Taxonomy" id="2763017"/>
    <lineage>
        <taxon>Bacteria</taxon>
        <taxon>Bacillati</taxon>
        <taxon>Bacillota</taxon>
        <taxon>Clostridia</taxon>
        <taxon>Lachnospirales</taxon>
        <taxon>Lachnospiraceae</taxon>
        <taxon>Anaerosacchariphilus</taxon>
    </lineage>
</organism>
<accession>A0A923LCE4</accession>
<comment type="caution">
    <text evidence="2">The sequence shown here is derived from an EMBL/GenBank/DDBJ whole genome shotgun (WGS) entry which is preliminary data.</text>
</comment>
<feature type="domain" description="Methyltransferase" evidence="1">
    <location>
        <begin position="39"/>
        <end position="129"/>
    </location>
</feature>
<sequence>MGNQYDSREASEAYDRSEKIRKDGIARAESMSLAPGTKVLDIGSGPGVLALPLARLGCRVTAVEPSGEMRRLLRQHLEEENLQDVKILPYTWEEVPEEELEDYDRIVASYSLYMEDFGAAVRKMNRHSKGKVELYWFAGETSWERDRRLLFCEPGKDSGEKVGRKIDTLYQILYDMGIYADITMLTDTSFDREYDSFRAAVEDMQKRYKITDAELPVLERYLESRLKKQGNLWYYRDLTHYAKLSWNVPEREEEA</sequence>
<dbReference type="Gene3D" id="3.40.50.150">
    <property type="entry name" value="Vaccinia Virus protein VP39"/>
    <property type="match status" value="1"/>
</dbReference>
<dbReference type="Proteomes" id="UP000649345">
    <property type="component" value="Unassembled WGS sequence"/>
</dbReference>
<proteinExistence type="predicted"/>
<reference evidence="2" key="1">
    <citation type="submission" date="2020-08" db="EMBL/GenBank/DDBJ databases">
        <title>Genome public.</title>
        <authorList>
            <person name="Liu C."/>
            <person name="Sun Q."/>
        </authorList>
    </citation>
    <scope>NUCLEOTIDE SEQUENCE</scope>
    <source>
        <strain evidence="2">NSJ-68</strain>
    </source>
</reference>
<dbReference type="SUPFAM" id="SSF53335">
    <property type="entry name" value="S-adenosyl-L-methionine-dependent methyltransferases"/>
    <property type="match status" value="1"/>
</dbReference>
<protein>
    <submittedName>
        <fullName evidence="2">Class I SAM-dependent methyltransferase</fullName>
    </submittedName>
</protein>
<dbReference type="GO" id="GO:0032259">
    <property type="term" value="P:methylation"/>
    <property type="evidence" value="ECO:0007669"/>
    <property type="project" value="UniProtKB-KW"/>
</dbReference>
<dbReference type="PANTHER" id="PTHR43667:SF2">
    <property type="entry name" value="FATTY ACID C-METHYL TRANSFERASE"/>
    <property type="match status" value="1"/>
</dbReference>
<evidence type="ECO:0000313" key="2">
    <source>
        <dbReference type="EMBL" id="MBC5659609.1"/>
    </source>
</evidence>
<dbReference type="GO" id="GO:0008168">
    <property type="term" value="F:methyltransferase activity"/>
    <property type="evidence" value="ECO:0007669"/>
    <property type="project" value="UniProtKB-KW"/>
</dbReference>
<dbReference type="EMBL" id="JACOOR010000004">
    <property type="protein sequence ID" value="MBC5659609.1"/>
    <property type="molecule type" value="Genomic_DNA"/>
</dbReference>
<dbReference type="PANTHER" id="PTHR43667">
    <property type="entry name" value="CYCLOPROPANE-FATTY-ACYL-PHOSPHOLIPID SYNTHASE"/>
    <property type="match status" value="1"/>
</dbReference>
<dbReference type="AlphaFoldDB" id="A0A923LCE4"/>
<name>A0A923LCE4_9FIRM</name>
<dbReference type="InterPro" id="IPR041698">
    <property type="entry name" value="Methyltransf_25"/>
</dbReference>
<evidence type="ECO:0000313" key="3">
    <source>
        <dbReference type="Proteomes" id="UP000649345"/>
    </source>
</evidence>
<dbReference type="CDD" id="cd02440">
    <property type="entry name" value="AdoMet_MTases"/>
    <property type="match status" value="1"/>
</dbReference>
<dbReference type="InterPro" id="IPR029063">
    <property type="entry name" value="SAM-dependent_MTases_sf"/>
</dbReference>
<keyword evidence="2" id="KW-0808">Transferase</keyword>